<dbReference type="InterPro" id="IPR020841">
    <property type="entry name" value="PKS_Beta-ketoAc_synthase_dom"/>
</dbReference>
<dbReference type="GO" id="GO:0033818">
    <property type="term" value="F:beta-ketoacyl-acyl-carrier-protein synthase III activity"/>
    <property type="evidence" value="ECO:0007669"/>
    <property type="project" value="UniProtKB-EC"/>
</dbReference>
<protein>
    <submittedName>
        <fullName evidence="6">Beta-ketoacyl-[acyl-carrier-protein] synthase FabY</fullName>
        <ecNumber evidence="6">2.3.1.180</ecNumber>
    </submittedName>
</protein>
<dbReference type="SMART" id="SM00825">
    <property type="entry name" value="PKS_KS"/>
    <property type="match status" value="1"/>
</dbReference>
<dbReference type="InterPro" id="IPR000794">
    <property type="entry name" value="Beta-ketoacyl_synthase"/>
</dbReference>
<evidence type="ECO:0000256" key="1">
    <source>
        <dbReference type="ARBA" id="ARBA00005194"/>
    </source>
</evidence>
<name>A0ABM9AI07_9GAMM</name>
<evidence type="ECO:0000259" key="5">
    <source>
        <dbReference type="PROSITE" id="PS52004"/>
    </source>
</evidence>
<comment type="similarity">
    <text evidence="2 4">Belongs to the thiolase-like superfamily. Beta-ketoacyl-ACP synthases family.</text>
</comment>
<gene>
    <name evidence="6" type="primary">fabY</name>
    <name evidence="6" type="ORF">SIN8267_02802</name>
</gene>
<keyword evidence="7" id="KW-1185">Reference proteome</keyword>
<dbReference type="InterPro" id="IPR016039">
    <property type="entry name" value="Thiolase-like"/>
</dbReference>
<dbReference type="Gene3D" id="3.40.47.10">
    <property type="match status" value="1"/>
</dbReference>
<reference evidence="6" key="1">
    <citation type="submission" date="2021-12" db="EMBL/GenBank/DDBJ databases">
        <authorList>
            <person name="Rodrigo-Torres L."/>
            <person name="Arahal R. D."/>
            <person name="Lucena T."/>
        </authorList>
    </citation>
    <scope>NUCLEOTIDE SEQUENCE</scope>
    <source>
        <strain evidence="6">CECT 8267</strain>
    </source>
</reference>
<evidence type="ECO:0000256" key="4">
    <source>
        <dbReference type="RuleBase" id="RU003694"/>
    </source>
</evidence>
<evidence type="ECO:0000256" key="2">
    <source>
        <dbReference type="ARBA" id="ARBA00008467"/>
    </source>
</evidence>
<dbReference type="CDD" id="cd00828">
    <property type="entry name" value="elong_cond_enzymes"/>
    <property type="match status" value="1"/>
</dbReference>
<dbReference type="InterPro" id="IPR014030">
    <property type="entry name" value="Ketoacyl_synth_N"/>
</dbReference>
<dbReference type="InterPro" id="IPR014031">
    <property type="entry name" value="Ketoacyl_synth_C"/>
</dbReference>
<dbReference type="RefSeq" id="WP_237445347.1">
    <property type="nucleotide sequence ID" value="NZ_CAKLPX010000003.1"/>
</dbReference>
<feature type="domain" description="Ketosynthase family 3 (KS3)" evidence="5">
    <location>
        <begin position="1"/>
        <end position="526"/>
    </location>
</feature>
<comment type="caution">
    <text evidence="6">The sequence shown here is derived from an EMBL/GenBank/DDBJ whole genome shotgun (WGS) entry which is preliminary data.</text>
</comment>
<dbReference type="PROSITE" id="PS52004">
    <property type="entry name" value="KS3_2"/>
    <property type="match status" value="1"/>
</dbReference>
<sequence length="613" mass="65586">MLSLPIIVGFGGINSSGRSSGHHGYARTVFDALPADQQQLTVDSLKQLMGQELSRDEVLANTLIRRIEAAYFDADAVSWNKKLPLTPSETIRFTVTARNMPSVVPEGWTVNPIDGKNVEVVINDPVDMLVRDYMEAKVKAAGQLPSGFEPGKLYQSRNHPRGLQMTIFAASDALGNMGLDWQQLQQQIPADQISVYAGSAMGQLDSTGHGGMLNSRALGKRVTSKQCALGFAEMPADFVNAYVLGSMGSTGTSMGACASFLYNLRHGIDDIRNGHTRIAIIGNSEAPINAEIMEGYAAMGALASDEELLALDAAKALADPDYRRACRPFAENCGFTIAESAQFIILMDDKLVMETGASIHAAVGDVFVNADGHKKSISAPGVGNYITVAKAVGSAKGIVGAESIAQRSYVHAHGTGTPKNRETESHILNETAKAFDIAQWPVAAVKCYLGHSIGVASGDQIVSALGVWQHGIIPGIATIDRVADDVHHSHLDISPEHKSVGVEAMDVTFINAKGFGGNNATGYLLAPHVAKRMLAKRYTADEMASYQQKNLAVVAAAAAFDRKNSAGEHAPQYFFDHQVRDDQHIQLTANEITVAGYHQPISLDIANPYADMS</sequence>
<dbReference type="EC" id="2.3.1.180" evidence="6"/>
<dbReference type="EMBL" id="CAKLPX010000003">
    <property type="protein sequence ID" value="CAH0992669.1"/>
    <property type="molecule type" value="Genomic_DNA"/>
</dbReference>
<comment type="pathway">
    <text evidence="1">Lipid metabolism; fatty acid biosynthesis.</text>
</comment>
<dbReference type="Pfam" id="PF00109">
    <property type="entry name" value="ketoacyl-synt"/>
    <property type="match status" value="1"/>
</dbReference>
<keyword evidence="3 4" id="KW-0808">Transferase</keyword>
<evidence type="ECO:0000313" key="6">
    <source>
        <dbReference type="EMBL" id="CAH0992669.1"/>
    </source>
</evidence>
<organism evidence="6 7">
    <name type="scientific">Sinobacterium norvegicum</name>
    <dbReference type="NCBI Taxonomy" id="1641715"/>
    <lineage>
        <taxon>Bacteria</taxon>
        <taxon>Pseudomonadati</taxon>
        <taxon>Pseudomonadota</taxon>
        <taxon>Gammaproteobacteria</taxon>
        <taxon>Cellvibrionales</taxon>
        <taxon>Spongiibacteraceae</taxon>
        <taxon>Sinobacterium</taxon>
    </lineage>
</organism>
<evidence type="ECO:0000313" key="7">
    <source>
        <dbReference type="Proteomes" id="UP000838100"/>
    </source>
</evidence>
<dbReference type="PANTHER" id="PTHR11712:SF336">
    <property type="entry name" value="3-OXOACYL-[ACYL-CARRIER-PROTEIN] SYNTHASE, MITOCHONDRIAL"/>
    <property type="match status" value="1"/>
</dbReference>
<dbReference type="PANTHER" id="PTHR11712">
    <property type="entry name" value="POLYKETIDE SYNTHASE-RELATED"/>
    <property type="match status" value="1"/>
</dbReference>
<evidence type="ECO:0000256" key="3">
    <source>
        <dbReference type="ARBA" id="ARBA00022679"/>
    </source>
</evidence>
<proteinExistence type="inferred from homology"/>
<dbReference type="SUPFAM" id="SSF53901">
    <property type="entry name" value="Thiolase-like"/>
    <property type="match status" value="2"/>
</dbReference>
<keyword evidence="6" id="KW-0012">Acyltransferase</keyword>
<dbReference type="Pfam" id="PF02801">
    <property type="entry name" value="Ketoacyl-synt_C"/>
    <property type="match status" value="1"/>
</dbReference>
<dbReference type="InterPro" id="IPR047224">
    <property type="entry name" value="FAS_alpha_su_C"/>
</dbReference>
<accession>A0ABM9AI07</accession>
<dbReference type="Proteomes" id="UP000838100">
    <property type="component" value="Unassembled WGS sequence"/>
</dbReference>